<dbReference type="PANTHER" id="PTHR15691">
    <property type="entry name" value="WASH COMPLEX SUBUNIT 5"/>
    <property type="match status" value="1"/>
</dbReference>
<dbReference type="InterPro" id="IPR019393">
    <property type="entry name" value="WASH_strumpellin"/>
</dbReference>
<dbReference type="GO" id="GO:0071203">
    <property type="term" value="C:WASH complex"/>
    <property type="evidence" value="ECO:0007669"/>
    <property type="project" value="InterPro"/>
</dbReference>
<reference evidence="3" key="1">
    <citation type="submission" date="2017-07" db="EMBL/GenBank/DDBJ databases">
        <title>Taro Niue Genome Assembly and Annotation.</title>
        <authorList>
            <person name="Atibalentja N."/>
            <person name="Keating K."/>
            <person name="Fields C.J."/>
        </authorList>
    </citation>
    <scope>NUCLEOTIDE SEQUENCE</scope>
    <source>
        <strain evidence="3">Niue_2</strain>
        <tissue evidence="3">Leaf</tissue>
    </source>
</reference>
<protein>
    <submittedName>
        <fullName evidence="3">Uncharacterized protein</fullName>
    </submittedName>
</protein>
<evidence type="ECO:0000256" key="2">
    <source>
        <dbReference type="SAM" id="Phobius"/>
    </source>
</evidence>
<evidence type="ECO:0000313" key="4">
    <source>
        <dbReference type="Proteomes" id="UP000652761"/>
    </source>
</evidence>
<dbReference type="Proteomes" id="UP000652761">
    <property type="component" value="Unassembled WGS sequence"/>
</dbReference>
<dbReference type="EMBL" id="NMUH01004329">
    <property type="protein sequence ID" value="MQM09259.1"/>
    <property type="molecule type" value="Genomic_DNA"/>
</dbReference>
<comment type="caution">
    <text evidence="3">The sequence shown here is derived from an EMBL/GenBank/DDBJ whole genome shotgun (WGS) entry which is preliminary data.</text>
</comment>
<dbReference type="GO" id="GO:0030041">
    <property type="term" value="P:actin filament polymerization"/>
    <property type="evidence" value="ECO:0007669"/>
    <property type="project" value="TreeGrafter"/>
</dbReference>
<name>A0A843WHL2_COLES</name>
<accession>A0A843WHL2</accession>
<keyword evidence="2" id="KW-1133">Transmembrane helix</keyword>
<evidence type="ECO:0000256" key="1">
    <source>
        <dbReference type="ARBA" id="ARBA00006224"/>
    </source>
</evidence>
<keyword evidence="2" id="KW-0812">Transmembrane</keyword>
<sequence length="115" mass="13394">SIDKKLRDNITSTLTAFQIGDETLLLFFLKTCQLEFEMKHLYFEILEGRDALWDESKHRASDRMKEISHFFCGSWVGNCDFPLVGCTTIFRKLLIIIVIILGYPRLLMKISFGKI</sequence>
<dbReference type="GO" id="GO:0005768">
    <property type="term" value="C:endosome"/>
    <property type="evidence" value="ECO:0007669"/>
    <property type="project" value="TreeGrafter"/>
</dbReference>
<dbReference type="GO" id="GO:0051125">
    <property type="term" value="P:regulation of actin nucleation"/>
    <property type="evidence" value="ECO:0007669"/>
    <property type="project" value="TreeGrafter"/>
</dbReference>
<dbReference type="Pfam" id="PF10266">
    <property type="entry name" value="Strumpellin"/>
    <property type="match status" value="1"/>
</dbReference>
<dbReference type="OrthoDB" id="565118at2759"/>
<feature type="transmembrane region" description="Helical" evidence="2">
    <location>
        <begin position="89"/>
        <end position="108"/>
    </location>
</feature>
<feature type="non-terminal residue" evidence="3">
    <location>
        <position position="115"/>
    </location>
</feature>
<gene>
    <name evidence="3" type="ORF">Taro_042127</name>
</gene>
<dbReference type="GO" id="GO:0140285">
    <property type="term" value="P:endosome fission"/>
    <property type="evidence" value="ECO:0007669"/>
    <property type="project" value="TreeGrafter"/>
</dbReference>
<comment type="similarity">
    <text evidence="1">Belongs to the strumpellin family.</text>
</comment>
<dbReference type="GO" id="GO:0007032">
    <property type="term" value="P:endosome organization"/>
    <property type="evidence" value="ECO:0007669"/>
    <property type="project" value="TreeGrafter"/>
</dbReference>
<dbReference type="AlphaFoldDB" id="A0A843WHL2"/>
<evidence type="ECO:0000313" key="3">
    <source>
        <dbReference type="EMBL" id="MQM09259.1"/>
    </source>
</evidence>
<keyword evidence="4" id="KW-1185">Reference proteome</keyword>
<keyword evidence="2" id="KW-0472">Membrane</keyword>
<organism evidence="3 4">
    <name type="scientific">Colocasia esculenta</name>
    <name type="common">Wild taro</name>
    <name type="synonym">Arum esculentum</name>
    <dbReference type="NCBI Taxonomy" id="4460"/>
    <lineage>
        <taxon>Eukaryota</taxon>
        <taxon>Viridiplantae</taxon>
        <taxon>Streptophyta</taxon>
        <taxon>Embryophyta</taxon>
        <taxon>Tracheophyta</taxon>
        <taxon>Spermatophyta</taxon>
        <taxon>Magnoliopsida</taxon>
        <taxon>Liliopsida</taxon>
        <taxon>Araceae</taxon>
        <taxon>Aroideae</taxon>
        <taxon>Colocasieae</taxon>
        <taxon>Colocasia</taxon>
    </lineage>
</organism>
<proteinExistence type="inferred from homology"/>
<dbReference type="PANTHER" id="PTHR15691:SF6">
    <property type="entry name" value="WASH COMPLEX SUBUNIT 5"/>
    <property type="match status" value="1"/>
</dbReference>